<evidence type="ECO:0000313" key="2">
    <source>
        <dbReference type="Proteomes" id="UP000807850"/>
    </source>
</evidence>
<dbReference type="EMBL" id="JACQAY010000130">
    <property type="protein sequence ID" value="MBI3539473.1"/>
    <property type="molecule type" value="Genomic_DNA"/>
</dbReference>
<proteinExistence type="predicted"/>
<dbReference type="Gene3D" id="3.40.50.300">
    <property type="entry name" value="P-loop containing nucleotide triphosphate hydrolases"/>
    <property type="match status" value="1"/>
</dbReference>
<evidence type="ECO:0008006" key="3">
    <source>
        <dbReference type="Google" id="ProtNLM"/>
    </source>
</evidence>
<dbReference type="AlphaFoldDB" id="A0A9D6L5V8"/>
<evidence type="ECO:0000313" key="1">
    <source>
        <dbReference type="EMBL" id="MBI3539473.1"/>
    </source>
</evidence>
<accession>A0A9D6L5V8</accession>
<organism evidence="1 2">
    <name type="scientific">Eiseniibacteriota bacterium</name>
    <dbReference type="NCBI Taxonomy" id="2212470"/>
    <lineage>
        <taxon>Bacteria</taxon>
        <taxon>Candidatus Eiseniibacteriota</taxon>
    </lineage>
</organism>
<sequence length="142" mass="14659">MTRIFDALRKLQPAPAVPFAPAAPALQPVPGRATAAPRGEAAPPPVVESVTAASLAADVEREMAALRVGLESALEERATRVVLFMSSVGGEGTTSVASEFASLLAGDPRLRVVVVDLNARRPALAARFAPQGEPAARSREPG</sequence>
<feature type="non-terminal residue" evidence="1">
    <location>
        <position position="142"/>
    </location>
</feature>
<protein>
    <recommendedName>
        <fullName evidence="3">CpsD/CapB family tyrosine-protein kinase</fullName>
    </recommendedName>
</protein>
<comment type="caution">
    <text evidence="1">The sequence shown here is derived from an EMBL/GenBank/DDBJ whole genome shotgun (WGS) entry which is preliminary data.</text>
</comment>
<dbReference type="Proteomes" id="UP000807850">
    <property type="component" value="Unassembled WGS sequence"/>
</dbReference>
<gene>
    <name evidence="1" type="ORF">HY076_04290</name>
</gene>
<dbReference type="InterPro" id="IPR027417">
    <property type="entry name" value="P-loop_NTPase"/>
</dbReference>
<reference evidence="1" key="1">
    <citation type="submission" date="2020-07" db="EMBL/GenBank/DDBJ databases">
        <title>Huge and variable diversity of episymbiotic CPR bacteria and DPANN archaea in groundwater ecosystems.</title>
        <authorList>
            <person name="He C.Y."/>
            <person name="Keren R."/>
            <person name="Whittaker M."/>
            <person name="Farag I.F."/>
            <person name="Doudna J."/>
            <person name="Cate J.H.D."/>
            <person name="Banfield J.F."/>
        </authorList>
    </citation>
    <scope>NUCLEOTIDE SEQUENCE</scope>
    <source>
        <strain evidence="1">NC_groundwater_928_Pr1_S-0.2um_72_17</strain>
    </source>
</reference>
<name>A0A9D6L5V8_UNCEI</name>
<dbReference type="SUPFAM" id="SSF52540">
    <property type="entry name" value="P-loop containing nucleoside triphosphate hydrolases"/>
    <property type="match status" value="1"/>
</dbReference>